<dbReference type="SUPFAM" id="SSF46785">
    <property type="entry name" value="Winged helix' DNA-binding domain"/>
    <property type="match status" value="1"/>
</dbReference>
<dbReference type="Gene3D" id="3.40.1410.10">
    <property type="entry name" value="Chorismate lyase-like"/>
    <property type="match status" value="1"/>
</dbReference>
<dbReference type="PANTHER" id="PTHR44846:SF17">
    <property type="entry name" value="GNTR-FAMILY TRANSCRIPTIONAL REGULATOR"/>
    <property type="match status" value="1"/>
</dbReference>
<dbReference type="PANTHER" id="PTHR44846">
    <property type="entry name" value="MANNOSYL-D-GLYCERATE TRANSPORT/METABOLISM SYSTEM REPRESSOR MNGR-RELATED"/>
    <property type="match status" value="1"/>
</dbReference>
<dbReference type="InterPro" id="IPR000524">
    <property type="entry name" value="Tscrpt_reg_HTH_GntR"/>
</dbReference>
<keyword evidence="1" id="KW-0805">Transcription regulation</keyword>
<dbReference type="PRINTS" id="PR00035">
    <property type="entry name" value="HTHGNTR"/>
</dbReference>
<evidence type="ECO:0000313" key="6">
    <source>
        <dbReference type="Proteomes" id="UP000306697"/>
    </source>
</evidence>
<sequence length="255" mass="27975">MSMPNVSALFWRSKMTAYTRTEHLRHELASQIRNGTLKPGNRIMSETRLAEEYQVSRGTVRRALEQLKKAELIETRMGSGSYVAFNGGSMSGPDGWTSASLRSGAPTTTELLSIALVDRPSSLEGESECERFYKIARRRLFRSAPVSYEVSYLPAIPALCGVIERAGGLIDGSILKTMEQAGLRTASGYMNVSADRLGPIAETLEKTPGTVFLLSERHNFGDDGALVEYVRSFLDPGHFTLHVTTVENGGNHGDR</sequence>
<dbReference type="RefSeq" id="WP_081292620.1">
    <property type="nucleotide sequence ID" value="NZ_BCYG01000047.1"/>
</dbReference>
<evidence type="ECO:0000256" key="2">
    <source>
        <dbReference type="ARBA" id="ARBA00023125"/>
    </source>
</evidence>
<keyword evidence="3" id="KW-0804">Transcription</keyword>
<dbReference type="GO" id="GO:0003700">
    <property type="term" value="F:DNA-binding transcription factor activity"/>
    <property type="evidence" value="ECO:0007669"/>
    <property type="project" value="InterPro"/>
</dbReference>
<comment type="caution">
    <text evidence="5">The sequence shown here is derived from an EMBL/GenBank/DDBJ whole genome shotgun (WGS) entry which is preliminary data.</text>
</comment>
<dbReference type="InterPro" id="IPR036390">
    <property type="entry name" value="WH_DNA-bd_sf"/>
</dbReference>
<dbReference type="InterPro" id="IPR050679">
    <property type="entry name" value="Bact_HTH_transcr_reg"/>
</dbReference>
<dbReference type="EMBL" id="SSWL01000001">
    <property type="protein sequence ID" value="THJ30599.1"/>
    <property type="molecule type" value="Genomic_DNA"/>
</dbReference>
<dbReference type="GO" id="GO:0003677">
    <property type="term" value="F:DNA binding"/>
    <property type="evidence" value="ECO:0007669"/>
    <property type="project" value="UniProtKB-KW"/>
</dbReference>
<dbReference type="Pfam" id="PF00392">
    <property type="entry name" value="GntR"/>
    <property type="match status" value="1"/>
</dbReference>
<accession>A0A4S5BF36</accession>
<dbReference type="InterPro" id="IPR036388">
    <property type="entry name" value="WH-like_DNA-bd_sf"/>
</dbReference>
<evidence type="ECO:0000256" key="3">
    <source>
        <dbReference type="ARBA" id="ARBA00023163"/>
    </source>
</evidence>
<dbReference type="SMART" id="SM00866">
    <property type="entry name" value="UTRA"/>
    <property type="match status" value="1"/>
</dbReference>
<dbReference type="PROSITE" id="PS50949">
    <property type="entry name" value="HTH_GNTR"/>
    <property type="match status" value="1"/>
</dbReference>
<name>A0A4S5BF36_BIFLI</name>
<keyword evidence="2" id="KW-0238">DNA-binding</keyword>
<proteinExistence type="predicted"/>
<gene>
    <name evidence="5" type="ORF">E6L38_00680</name>
</gene>
<dbReference type="InterPro" id="IPR028978">
    <property type="entry name" value="Chorismate_lyase_/UTRA_dom_sf"/>
</dbReference>
<dbReference type="InterPro" id="IPR011663">
    <property type="entry name" value="UTRA"/>
</dbReference>
<dbReference type="CDD" id="cd07377">
    <property type="entry name" value="WHTH_GntR"/>
    <property type="match status" value="1"/>
</dbReference>
<dbReference type="SMART" id="SM00345">
    <property type="entry name" value="HTH_GNTR"/>
    <property type="match status" value="1"/>
</dbReference>
<reference evidence="5 6" key="1">
    <citation type="submission" date="2019-04" db="EMBL/GenBank/DDBJ databases">
        <title>Genome Announcement To Ensure Probiotic Safety of Bifidobacterium longum subsp infantis UBBI-01.</title>
        <authorList>
            <person name="Sulthana A."/>
            <person name="Lakshmi S.G."/>
            <person name="Madempudi R.S."/>
        </authorList>
    </citation>
    <scope>NUCLEOTIDE SEQUENCE [LARGE SCALE GENOMIC DNA]</scope>
    <source>
        <strain evidence="5 6">UBBI-01</strain>
    </source>
</reference>
<dbReference type="Proteomes" id="UP000306697">
    <property type="component" value="Unassembled WGS sequence"/>
</dbReference>
<dbReference type="Pfam" id="PF07702">
    <property type="entry name" value="UTRA"/>
    <property type="match status" value="1"/>
</dbReference>
<dbReference type="Gene3D" id="1.10.10.10">
    <property type="entry name" value="Winged helix-like DNA-binding domain superfamily/Winged helix DNA-binding domain"/>
    <property type="match status" value="1"/>
</dbReference>
<evidence type="ECO:0000259" key="4">
    <source>
        <dbReference type="PROSITE" id="PS50949"/>
    </source>
</evidence>
<evidence type="ECO:0000313" key="5">
    <source>
        <dbReference type="EMBL" id="THJ30599.1"/>
    </source>
</evidence>
<dbReference type="GO" id="GO:0045892">
    <property type="term" value="P:negative regulation of DNA-templated transcription"/>
    <property type="evidence" value="ECO:0007669"/>
    <property type="project" value="TreeGrafter"/>
</dbReference>
<evidence type="ECO:0000256" key="1">
    <source>
        <dbReference type="ARBA" id="ARBA00023015"/>
    </source>
</evidence>
<protein>
    <submittedName>
        <fullName evidence="5">GntR family transcriptional regulator</fullName>
    </submittedName>
</protein>
<dbReference type="SUPFAM" id="SSF64288">
    <property type="entry name" value="Chorismate lyase-like"/>
    <property type="match status" value="1"/>
</dbReference>
<feature type="domain" description="HTH gntR-type" evidence="4">
    <location>
        <begin position="18"/>
        <end position="86"/>
    </location>
</feature>
<dbReference type="AlphaFoldDB" id="A0A4S5BF36"/>
<organism evidence="5 6">
    <name type="scientific">Bifidobacterium longum subsp. infantis</name>
    <dbReference type="NCBI Taxonomy" id="1682"/>
    <lineage>
        <taxon>Bacteria</taxon>
        <taxon>Bacillati</taxon>
        <taxon>Actinomycetota</taxon>
        <taxon>Actinomycetes</taxon>
        <taxon>Bifidobacteriales</taxon>
        <taxon>Bifidobacteriaceae</taxon>
        <taxon>Bifidobacterium</taxon>
    </lineage>
</organism>